<reference evidence="5" key="2">
    <citation type="submission" date="2019-06" db="EMBL/GenBank/DDBJ databases">
        <title>Genomics analysis of Aphanomyces spp. identifies a new class of oomycete effector associated with host adaptation.</title>
        <authorList>
            <person name="Gaulin E."/>
        </authorList>
    </citation>
    <scope>NUCLEOTIDE SEQUENCE</scope>
    <source>
        <strain evidence="5">CBS 578.67</strain>
    </source>
</reference>
<evidence type="ECO:0000256" key="3">
    <source>
        <dbReference type="ARBA" id="ARBA00022691"/>
    </source>
</evidence>
<dbReference type="PANTHER" id="PTHR46165:SF2">
    <property type="entry name" value="SET AND MYND DOMAIN-CONTAINING PROTEIN 4"/>
    <property type="match status" value="1"/>
</dbReference>
<gene>
    <name evidence="6" type="primary">Aste57867_367</name>
    <name evidence="5" type="ORF">As57867_000366</name>
    <name evidence="6" type="ORF">ASTE57867_367</name>
</gene>
<keyword evidence="2" id="KW-0808">Transferase</keyword>
<protein>
    <submittedName>
        <fullName evidence="6">Aste57867_367 protein</fullName>
    </submittedName>
</protein>
<dbReference type="InterPro" id="IPR052097">
    <property type="entry name" value="SET-MYND_domain_protein"/>
</dbReference>
<dbReference type="PANTHER" id="PTHR46165">
    <property type="entry name" value="SET AND MYND DOMAIN-CONTAINING PROTEIN 4"/>
    <property type="match status" value="1"/>
</dbReference>
<dbReference type="EMBL" id="VJMH01000017">
    <property type="protein sequence ID" value="KAF0720356.1"/>
    <property type="molecule type" value="Genomic_DNA"/>
</dbReference>
<organism evidence="6 7">
    <name type="scientific">Aphanomyces stellatus</name>
    <dbReference type="NCBI Taxonomy" id="120398"/>
    <lineage>
        <taxon>Eukaryota</taxon>
        <taxon>Sar</taxon>
        <taxon>Stramenopiles</taxon>
        <taxon>Oomycota</taxon>
        <taxon>Saprolegniomycetes</taxon>
        <taxon>Saprolegniales</taxon>
        <taxon>Verrucalvaceae</taxon>
        <taxon>Aphanomyces</taxon>
    </lineage>
</organism>
<evidence type="ECO:0000313" key="6">
    <source>
        <dbReference type="EMBL" id="VFT77592.1"/>
    </source>
</evidence>
<accession>A0A485K7E1</accession>
<dbReference type="GO" id="GO:0042826">
    <property type="term" value="F:histone deacetylase binding"/>
    <property type="evidence" value="ECO:0007669"/>
    <property type="project" value="TreeGrafter"/>
</dbReference>
<dbReference type="Gene3D" id="2.170.270.10">
    <property type="entry name" value="SET domain"/>
    <property type="match status" value="1"/>
</dbReference>
<dbReference type="Proteomes" id="UP000332933">
    <property type="component" value="Unassembled WGS sequence"/>
</dbReference>
<evidence type="ECO:0000256" key="1">
    <source>
        <dbReference type="ARBA" id="ARBA00022603"/>
    </source>
</evidence>
<dbReference type="AlphaFoldDB" id="A0A485K7E1"/>
<evidence type="ECO:0000259" key="4">
    <source>
        <dbReference type="Pfam" id="PF00856"/>
    </source>
</evidence>
<dbReference type="GO" id="GO:0005634">
    <property type="term" value="C:nucleus"/>
    <property type="evidence" value="ECO:0007669"/>
    <property type="project" value="TreeGrafter"/>
</dbReference>
<reference evidence="6 7" key="1">
    <citation type="submission" date="2019-03" db="EMBL/GenBank/DDBJ databases">
        <authorList>
            <person name="Gaulin E."/>
            <person name="Dumas B."/>
        </authorList>
    </citation>
    <scope>NUCLEOTIDE SEQUENCE [LARGE SCALE GENOMIC DNA]</scope>
    <source>
        <strain evidence="6">CBS 568.67</strain>
    </source>
</reference>
<evidence type="ECO:0000313" key="7">
    <source>
        <dbReference type="Proteomes" id="UP000332933"/>
    </source>
</evidence>
<dbReference type="SUPFAM" id="SSF82199">
    <property type="entry name" value="SET domain"/>
    <property type="match status" value="1"/>
</dbReference>
<dbReference type="OrthoDB" id="5945798at2759"/>
<dbReference type="Pfam" id="PF00856">
    <property type="entry name" value="SET"/>
    <property type="match status" value="1"/>
</dbReference>
<dbReference type="InterPro" id="IPR001214">
    <property type="entry name" value="SET_dom"/>
</dbReference>
<dbReference type="InterPro" id="IPR011990">
    <property type="entry name" value="TPR-like_helical_dom_sf"/>
</dbReference>
<evidence type="ECO:0000256" key="2">
    <source>
        <dbReference type="ARBA" id="ARBA00022679"/>
    </source>
</evidence>
<dbReference type="InterPro" id="IPR046341">
    <property type="entry name" value="SET_dom_sf"/>
</dbReference>
<proteinExistence type="predicted"/>
<dbReference type="GO" id="GO:0032259">
    <property type="term" value="P:methylation"/>
    <property type="evidence" value="ECO:0007669"/>
    <property type="project" value="UniProtKB-KW"/>
</dbReference>
<dbReference type="EMBL" id="CAADRA010000017">
    <property type="protein sequence ID" value="VFT77592.1"/>
    <property type="molecule type" value="Genomic_DNA"/>
</dbReference>
<feature type="domain" description="SET" evidence="4">
    <location>
        <begin position="66"/>
        <end position="275"/>
    </location>
</feature>
<sequence>MRLGHLHPWATARMGGLITQPPIGIGTSSHCNHHFQFARLDLTNSMDFEAAAFVDAPVSQDLTKAITATAALSAGQVLFVEAATVASAGSMEPEDEEHEDDCDDDECGGCAEVEAVELDDEDVDRVSQYVRDHFDALNDTCEPLEALSTVDIRKNLFKCFHLLGTNAGAALAKFQSMDVMATDAAANLEAAKALRESHPDAIPAGLTDDQVAHLIGVLNKYSIQMEENGGSGLFYYIPKLKHSCTPNTSFNETGNAIWVTATEPIAAGQELTIDFFVTHYMCAAERQEVLAKEGIVCGCTVCTGAGADKTRAFKCNVAGCSGIVHPTKDVFACATCSNVWTDDAIAAAESQEESLTNELVINSVDQLNQLIDDSLLHPYHHIWYNAMEAVTDESGDVDLDMTEDETLGLLNRMIEAFSYVVSYPHADKVALYNSVAQSQIGNGNISQATEAYAAAYKLSQVLFGDACKETILFKNLMEHTPTTVEEMAAAYGFELLDEVDDEDEEA</sequence>
<keyword evidence="1" id="KW-0489">Methyltransferase</keyword>
<keyword evidence="3" id="KW-0949">S-adenosyl-L-methionine</keyword>
<dbReference type="CDD" id="cd20071">
    <property type="entry name" value="SET_SMYD"/>
    <property type="match status" value="1"/>
</dbReference>
<dbReference type="GO" id="GO:0008168">
    <property type="term" value="F:methyltransferase activity"/>
    <property type="evidence" value="ECO:0007669"/>
    <property type="project" value="UniProtKB-KW"/>
</dbReference>
<evidence type="ECO:0000313" key="5">
    <source>
        <dbReference type="EMBL" id="KAF0720356.1"/>
    </source>
</evidence>
<dbReference type="Gene3D" id="1.25.40.10">
    <property type="entry name" value="Tetratricopeptide repeat domain"/>
    <property type="match status" value="1"/>
</dbReference>
<name>A0A485K7E1_9STRA</name>
<keyword evidence="7" id="KW-1185">Reference proteome</keyword>
<dbReference type="GO" id="GO:0005737">
    <property type="term" value="C:cytoplasm"/>
    <property type="evidence" value="ECO:0007669"/>
    <property type="project" value="TreeGrafter"/>
</dbReference>